<evidence type="ECO:0000313" key="1">
    <source>
        <dbReference type="EMBL" id="CAD8067185.1"/>
    </source>
</evidence>
<comment type="caution">
    <text evidence="1">The sequence shown here is derived from an EMBL/GenBank/DDBJ whole genome shotgun (WGS) entry which is preliminary data.</text>
</comment>
<dbReference type="AlphaFoldDB" id="A0A8S1LL34"/>
<accession>A0A8S1LL34</accession>
<evidence type="ECO:0000313" key="2">
    <source>
        <dbReference type="Proteomes" id="UP000688137"/>
    </source>
</evidence>
<keyword evidence="2" id="KW-1185">Reference proteome</keyword>
<proteinExistence type="predicted"/>
<reference evidence="1" key="1">
    <citation type="submission" date="2021-01" db="EMBL/GenBank/DDBJ databases">
        <authorList>
            <consortium name="Genoscope - CEA"/>
            <person name="William W."/>
        </authorList>
    </citation>
    <scope>NUCLEOTIDE SEQUENCE</scope>
</reference>
<gene>
    <name evidence="1" type="ORF">PPRIM_AZ9-3.1.T0400154</name>
</gene>
<sequence length="63" mass="7655">MKMNVVNLILGLTHLYLKKDKLKRKQQIQTIEIRKIQRNNIRDFKSQEPQLQIINKQSKILHF</sequence>
<name>A0A8S1LL34_PARPR</name>
<protein>
    <submittedName>
        <fullName evidence="1">Uncharacterized protein</fullName>
    </submittedName>
</protein>
<dbReference type="Proteomes" id="UP000688137">
    <property type="component" value="Unassembled WGS sequence"/>
</dbReference>
<organism evidence="1 2">
    <name type="scientific">Paramecium primaurelia</name>
    <dbReference type="NCBI Taxonomy" id="5886"/>
    <lineage>
        <taxon>Eukaryota</taxon>
        <taxon>Sar</taxon>
        <taxon>Alveolata</taxon>
        <taxon>Ciliophora</taxon>
        <taxon>Intramacronucleata</taxon>
        <taxon>Oligohymenophorea</taxon>
        <taxon>Peniculida</taxon>
        <taxon>Parameciidae</taxon>
        <taxon>Paramecium</taxon>
    </lineage>
</organism>
<dbReference type="EMBL" id="CAJJDM010000039">
    <property type="protein sequence ID" value="CAD8067185.1"/>
    <property type="molecule type" value="Genomic_DNA"/>
</dbReference>